<comment type="caution">
    <text evidence="1">The sequence shown here is derived from an EMBL/GenBank/DDBJ whole genome shotgun (WGS) entry which is preliminary data.</text>
</comment>
<accession>A0ABP2J4N6</accession>
<name>A0ABP2J4N6_9STRE</name>
<evidence type="ECO:0000313" key="1">
    <source>
        <dbReference type="EMBL" id="EFO54540.1"/>
    </source>
</evidence>
<organism evidence="1">
    <name type="scientific">Streptococcus infantis SK1302</name>
    <dbReference type="NCBI Taxonomy" id="871237"/>
    <lineage>
        <taxon>Bacteria</taxon>
        <taxon>Bacillati</taxon>
        <taxon>Bacillota</taxon>
        <taxon>Bacilli</taxon>
        <taxon>Lactobacillales</taxon>
        <taxon>Streptococcaceae</taxon>
        <taxon>Streptococcus</taxon>
    </lineage>
</organism>
<dbReference type="EMBL" id="AEDY01000037">
    <property type="protein sequence ID" value="EFO54540.1"/>
    <property type="molecule type" value="Genomic_DNA"/>
</dbReference>
<protein>
    <submittedName>
        <fullName evidence="1">Uncharacterized protein</fullName>
    </submittedName>
</protein>
<reference evidence="1" key="1">
    <citation type="submission" date="2010-09" db="EMBL/GenBank/DDBJ databases">
        <authorList>
            <person name="Daugherty S.C."/>
            <person name="Kilian M."/>
            <person name="Tettelin H."/>
        </authorList>
    </citation>
    <scope>NUCLEOTIDE SEQUENCE [LARGE SCALE GENOMIC DNA]</scope>
    <source>
        <strain evidence="1">SK1302</strain>
    </source>
</reference>
<gene>
    <name evidence="1" type="ORF">SIN_0761</name>
</gene>
<proteinExistence type="predicted"/>
<sequence>MEEFKIVQIKDIQKIPINLVRNFQKKKFKNCHNLLRKTA</sequence>